<sequence length="422" mass="47063">MTQRSTKSAFSPWEMVALESFQTPEHTQASQWRRSWRAATMWIVGREASERQAKQESELRKLPEVALSHWVPAIDWTPAARALSQVTQEYVDAPVVLFISPPYGGHGAVVSHWAQQQGVNCISAPTLNELTEGCLEWVDRCGHQHQWVIPALERHFLRHTQGLQGVRELLERALSGRLGQGVIGCDSWTYAYLQHAVGLEGVPVVTLQALEGEQLAHYFALLADNGGIRPTVYSSRTGQPVLADVSEDGADGERSYNERSYNEPSYKELQRLAAHCRGHLGIAWHYWRERLREPAENGESGRSQEQSQGPSQGPSQGLSKESSKEFSKELWLLDALAEAELASDMGDVATLLLHTLLIHGGLEDQALGYVLPFSSHEALNARLALARQGILRCHQGRWQVAPLSYASVRQLLESRNYLVDPL</sequence>
<dbReference type="EMBL" id="AP022843">
    <property type="protein sequence ID" value="BCB08794.1"/>
    <property type="molecule type" value="Genomic_DNA"/>
</dbReference>
<organism evidence="2 3">
    <name type="scientific">Halomonas hydrothermalis</name>
    <dbReference type="NCBI Taxonomy" id="115561"/>
    <lineage>
        <taxon>Bacteria</taxon>
        <taxon>Pseudomonadati</taxon>
        <taxon>Pseudomonadota</taxon>
        <taxon>Gammaproteobacteria</taxon>
        <taxon>Oceanospirillales</taxon>
        <taxon>Halomonadaceae</taxon>
        <taxon>Halomonas</taxon>
    </lineage>
</organism>
<feature type="compositionally biased region" description="Low complexity" evidence="1">
    <location>
        <begin position="298"/>
        <end position="320"/>
    </location>
</feature>
<dbReference type="AlphaFoldDB" id="A0A6F8U6J1"/>
<evidence type="ECO:0000313" key="2">
    <source>
        <dbReference type="EMBL" id="BCB08794.1"/>
    </source>
</evidence>
<gene>
    <name evidence="2" type="ORF">HHSLTHF2_26840</name>
</gene>
<dbReference type="RefSeq" id="WP_172421539.1">
    <property type="nucleotide sequence ID" value="NZ_AP022843.1"/>
</dbReference>
<protein>
    <submittedName>
        <fullName evidence="2">Uncharacterized protein</fullName>
    </submittedName>
</protein>
<evidence type="ECO:0000313" key="3">
    <source>
        <dbReference type="Proteomes" id="UP000502259"/>
    </source>
</evidence>
<accession>A0A6F8U6J1</accession>
<feature type="region of interest" description="Disordered" evidence="1">
    <location>
        <begin position="295"/>
        <end position="320"/>
    </location>
</feature>
<reference evidence="2 3" key="1">
    <citation type="submission" date="2020-03" db="EMBL/GenBank/DDBJ databases">
        <title>Complete Genome Sequence of Halomonas hydrothermalis Strain Slthf2, Halophilic Bacterium Isolated from Deep-Sea Hydrothermal-Vent Environments.</title>
        <authorList>
            <person name="Takeyama N."/>
            <person name="Huang M."/>
            <person name="Sato K."/>
            <person name="Galipon J."/>
            <person name="Arakawa K."/>
        </authorList>
    </citation>
    <scope>NUCLEOTIDE SEQUENCE [LARGE SCALE GENOMIC DNA]</scope>
    <source>
        <strain evidence="2 3">Slthf2</strain>
    </source>
</reference>
<feature type="compositionally biased region" description="Basic and acidic residues" evidence="1">
    <location>
        <begin position="251"/>
        <end position="261"/>
    </location>
</feature>
<evidence type="ECO:0000256" key="1">
    <source>
        <dbReference type="SAM" id="MobiDB-lite"/>
    </source>
</evidence>
<name>A0A6F8U6J1_9GAMM</name>
<dbReference type="Proteomes" id="UP000502259">
    <property type="component" value="Chromosome"/>
</dbReference>
<keyword evidence="3" id="KW-1185">Reference proteome</keyword>
<proteinExistence type="predicted"/>
<feature type="region of interest" description="Disordered" evidence="1">
    <location>
        <begin position="239"/>
        <end position="261"/>
    </location>
</feature>